<dbReference type="GeneID" id="105907502"/>
<dbReference type="RefSeq" id="XP_012691308.2">
    <property type="nucleotide sequence ID" value="XM_012835854.3"/>
</dbReference>
<name>A0A6P8EUH6_CLUHA</name>
<keyword evidence="5 14" id="KW-0812">Transmembrane</keyword>
<dbReference type="GO" id="GO:0006954">
    <property type="term" value="P:inflammatory response"/>
    <property type="evidence" value="ECO:0007669"/>
    <property type="project" value="UniProtKB-KW"/>
</dbReference>
<dbReference type="Proteomes" id="UP000515152">
    <property type="component" value="Chromosome 22"/>
</dbReference>
<dbReference type="GO" id="GO:0038023">
    <property type="term" value="F:signaling receptor activity"/>
    <property type="evidence" value="ECO:0007669"/>
    <property type="project" value="TreeGrafter"/>
</dbReference>
<dbReference type="PANTHER" id="PTHR24365">
    <property type="entry name" value="TOLL-LIKE RECEPTOR"/>
    <property type="match status" value="1"/>
</dbReference>
<organism evidence="17 19">
    <name type="scientific">Clupea harengus</name>
    <name type="common">Atlantic herring</name>
    <dbReference type="NCBI Taxonomy" id="7950"/>
    <lineage>
        <taxon>Eukaryota</taxon>
        <taxon>Metazoa</taxon>
        <taxon>Chordata</taxon>
        <taxon>Craniata</taxon>
        <taxon>Vertebrata</taxon>
        <taxon>Euteleostomi</taxon>
        <taxon>Actinopterygii</taxon>
        <taxon>Neopterygii</taxon>
        <taxon>Teleostei</taxon>
        <taxon>Clupei</taxon>
        <taxon>Clupeiformes</taxon>
        <taxon>Clupeoidei</taxon>
        <taxon>Clupeidae</taxon>
        <taxon>Clupea</taxon>
    </lineage>
</organism>
<evidence type="ECO:0000256" key="6">
    <source>
        <dbReference type="ARBA" id="ARBA00022729"/>
    </source>
</evidence>
<dbReference type="Pfam" id="PF17968">
    <property type="entry name" value="Tlr3_TMD"/>
    <property type="match status" value="1"/>
</dbReference>
<dbReference type="GeneTree" id="ENSGT00940000166529"/>
<feature type="domain" description="TIR" evidence="16">
    <location>
        <begin position="748"/>
        <end position="889"/>
    </location>
</feature>
<keyword evidence="3" id="KW-0399">Innate immunity</keyword>
<evidence type="ECO:0000256" key="3">
    <source>
        <dbReference type="ARBA" id="ARBA00022588"/>
    </source>
</evidence>
<dbReference type="Pfam" id="PF13855">
    <property type="entry name" value="LRR_8"/>
    <property type="match status" value="5"/>
</dbReference>
<dbReference type="InterPro" id="IPR035897">
    <property type="entry name" value="Toll_tir_struct_dom_sf"/>
</dbReference>
<evidence type="ECO:0000256" key="12">
    <source>
        <dbReference type="ARBA" id="ARBA00023180"/>
    </source>
</evidence>
<evidence type="ECO:0000256" key="1">
    <source>
        <dbReference type="ARBA" id="ARBA00004479"/>
    </source>
</evidence>
<dbReference type="Gene3D" id="3.40.50.10140">
    <property type="entry name" value="Toll/interleukin-1 receptor homology (TIR) domain"/>
    <property type="match status" value="1"/>
</dbReference>
<evidence type="ECO:0000256" key="9">
    <source>
        <dbReference type="ARBA" id="ARBA00022989"/>
    </source>
</evidence>
<dbReference type="InterPro" id="IPR032675">
    <property type="entry name" value="LRR_dom_sf"/>
</dbReference>
<keyword evidence="13" id="KW-0395">Inflammatory response</keyword>
<dbReference type="InterPro" id="IPR041015">
    <property type="entry name" value="TLR3_TMD"/>
</dbReference>
<keyword evidence="9 14" id="KW-1133">Transmembrane helix</keyword>
<evidence type="ECO:0000259" key="16">
    <source>
        <dbReference type="PROSITE" id="PS50104"/>
    </source>
</evidence>
<evidence type="ECO:0000256" key="10">
    <source>
        <dbReference type="ARBA" id="ARBA00023136"/>
    </source>
</evidence>
<dbReference type="AlphaFoldDB" id="A0A6P8EUH6"/>
<evidence type="ECO:0000313" key="18">
    <source>
        <dbReference type="RefSeq" id="XP_012691308.2"/>
    </source>
</evidence>
<dbReference type="Gene3D" id="3.80.10.10">
    <property type="entry name" value="Ribonuclease Inhibitor"/>
    <property type="match status" value="1"/>
</dbReference>
<dbReference type="SMART" id="SM00255">
    <property type="entry name" value="TIR"/>
    <property type="match status" value="1"/>
</dbReference>
<dbReference type="InterPro" id="IPR001611">
    <property type="entry name" value="Leu-rich_rpt"/>
</dbReference>
<evidence type="ECO:0000256" key="13">
    <source>
        <dbReference type="ARBA" id="ARBA00023198"/>
    </source>
</evidence>
<reference evidence="18 19" key="1">
    <citation type="submission" date="2025-04" db="UniProtKB">
        <authorList>
            <consortium name="RefSeq"/>
        </authorList>
    </citation>
    <scope>IDENTIFICATION</scope>
</reference>
<dbReference type="SUPFAM" id="SSF52200">
    <property type="entry name" value="Toll/Interleukin receptor TIR domain"/>
    <property type="match status" value="1"/>
</dbReference>
<protein>
    <submittedName>
        <fullName evidence="18 19">Toll-like receptor 3</fullName>
    </submittedName>
</protein>
<evidence type="ECO:0000256" key="14">
    <source>
        <dbReference type="SAM" id="Phobius"/>
    </source>
</evidence>
<feature type="signal peptide" evidence="15">
    <location>
        <begin position="1"/>
        <end position="22"/>
    </location>
</feature>
<comment type="subcellular location">
    <subcellularLocation>
        <location evidence="1">Membrane</location>
        <topology evidence="1">Single-pass type I membrane protein</topology>
    </subcellularLocation>
</comment>
<sequence length="902" mass="101653">MNRSLIPVLLVGCMELFVPCLGVAPKRTTCLVENGRADCSHLGLREIPSDLPRNITSLDVAHNQLKTPTLATLALFPALRHLDVGYNSITSLDAGLCKNLPFLQNLSIQHNVVYILQEKDLKLCSNLTHLNLADNKLKLKGEPFVALQRLTWLDVSKNGLASVRLGNQPQMENLVTLAFSGNNITTLGKDDFSFLKNSSLQVLKLLNLPSLQKIESGCFKPISGLRALLLDNSKLTPQVTSMLCDELSGTALRNLSLQNTQQHSLTNTTFTGLRSTNLTRLDLGRNNMAHIENGSFQGLTHLDSLSLELNNLKALNNGTFQGLENLRWLNLWSAVKGNVENYSFEPLRKLEYLNMGKTSMKDFKEFTFSGLHSLKFLDLSQSTSVIKTITDRTFISLAGTPLKTLNLTYMALQRLNPGAFSHLGNLTTLLLARNFISQTLSGLEFEGLHQVEEIDFFLNSQKISLTPESFIHVPTLKVLLLGRALNGTLNLEPSPFRPLVNLTWLDLSNNNIANINEGLLEGLSHLKVLTLQHNNLARLWKDANPGGPVLFLKGLHSLTNLQMDSNGLDELPRDAFQGLTNLSQLSLSGNLLDKLHESVFDDLKSLRVLQMEKNLVTSVPKQVFQSALANLSELRMERNPFDCTCESILWFVEWLNSTNTSVPGLQGDYICNTPPAYYKDSVMAFEPLSCKDMSPFQALYVLSSTAVLTLLFTAFLVHFQGWRIQFYWSILVNRTLGFREDAVVEGRYEYDGYIIHAPTDAGWVERQLLPLENEHFSFFHEDRDAEPGRSQLETIVENMRRSRKIIFVVTEKLLEDPWCRQFKAHHAMHQLMEDSRDSLVLVLLQEVQDHQLSQALLLRRSMLKPRCVLHWPLQRERIPAFHQQLRLALATSNRVSGSRWLG</sequence>
<evidence type="ECO:0000256" key="7">
    <source>
        <dbReference type="ARBA" id="ARBA00022737"/>
    </source>
</evidence>
<keyword evidence="4" id="KW-0433">Leucine-rich repeat</keyword>
<feature type="chain" id="PRO_5044652757" evidence="15">
    <location>
        <begin position="23"/>
        <end position="902"/>
    </location>
</feature>
<evidence type="ECO:0000256" key="8">
    <source>
        <dbReference type="ARBA" id="ARBA00022859"/>
    </source>
</evidence>
<evidence type="ECO:0000256" key="2">
    <source>
        <dbReference type="ARBA" id="ARBA00009634"/>
    </source>
</evidence>
<dbReference type="GO" id="GO:0045087">
    <property type="term" value="P:innate immune response"/>
    <property type="evidence" value="ECO:0007669"/>
    <property type="project" value="UniProtKB-KW"/>
</dbReference>
<evidence type="ECO:0000313" key="19">
    <source>
        <dbReference type="RefSeq" id="XP_031415824.1"/>
    </source>
</evidence>
<keyword evidence="17" id="KW-1185">Reference proteome</keyword>
<dbReference type="SMART" id="SM00365">
    <property type="entry name" value="LRR_SD22"/>
    <property type="match status" value="5"/>
</dbReference>
<dbReference type="GO" id="GO:0005886">
    <property type="term" value="C:plasma membrane"/>
    <property type="evidence" value="ECO:0007669"/>
    <property type="project" value="TreeGrafter"/>
</dbReference>
<dbReference type="Pfam" id="PF13676">
    <property type="entry name" value="TIR_2"/>
    <property type="match status" value="1"/>
</dbReference>
<dbReference type="KEGG" id="char:105907502"/>
<feature type="transmembrane region" description="Helical" evidence="14">
    <location>
        <begin position="698"/>
        <end position="719"/>
    </location>
</feature>
<dbReference type="InterPro" id="IPR003591">
    <property type="entry name" value="Leu-rich_rpt_typical-subtyp"/>
</dbReference>
<keyword evidence="10 14" id="KW-0472">Membrane</keyword>
<evidence type="ECO:0000256" key="15">
    <source>
        <dbReference type="SAM" id="SignalP"/>
    </source>
</evidence>
<dbReference type="PANTHER" id="PTHR24365:SF524">
    <property type="entry name" value="TOLL-LIKE RECEPTOR 3"/>
    <property type="match status" value="1"/>
</dbReference>
<dbReference type="InterPro" id="IPR000157">
    <property type="entry name" value="TIR_dom"/>
</dbReference>
<keyword evidence="8" id="KW-0391">Immunity</keyword>
<evidence type="ECO:0000256" key="5">
    <source>
        <dbReference type="ARBA" id="ARBA00022692"/>
    </source>
</evidence>
<dbReference type="SMART" id="SM00369">
    <property type="entry name" value="LRR_TYP"/>
    <property type="match status" value="12"/>
</dbReference>
<gene>
    <name evidence="18 19" type="primary">tlr3</name>
</gene>
<keyword evidence="6 15" id="KW-0732">Signal</keyword>
<evidence type="ECO:0000256" key="4">
    <source>
        <dbReference type="ARBA" id="ARBA00022614"/>
    </source>
</evidence>
<keyword evidence="7" id="KW-0677">Repeat</keyword>
<dbReference type="CTD" id="7098"/>
<dbReference type="GO" id="GO:0002224">
    <property type="term" value="P:toll-like receptor signaling pathway"/>
    <property type="evidence" value="ECO:0007669"/>
    <property type="project" value="TreeGrafter"/>
</dbReference>
<dbReference type="OrthoDB" id="676979at2759"/>
<evidence type="ECO:0000256" key="11">
    <source>
        <dbReference type="ARBA" id="ARBA00023170"/>
    </source>
</evidence>
<dbReference type="InterPro" id="IPR000483">
    <property type="entry name" value="Cys-rich_flank_reg_C"/>
</dbReference>
<dbReference type="FunFam" id="3.80.10.10:FF:000137">
    <property type="entry name" value="Toll-like receptor 3"/>
    <property type="match status" value="1"/>
</dbReference>
<dbReference type="RefSeq" id="XP_031415824.1">
    <property type="nucleotide sequence ID" value="XM_031559964.2"/>
</dbReference>
<dbReference type="PROSITE" id="PS51450">
    <property type="entry name" value="LRR"/>
    <property type="match status" value="2"/>
</dbReference>
<dbReference type="SMART" id="SM00082">
    <property type="entry name" value="LRRCT"/>
    <property type="match status" value="1"/>
</dbReference>
<keyword evidence="12" id="KW-0325">Glycoprotein</keyword>
<evidence type="ECO:0000313" key="17">
    <source>
        <dbReference type="Proteomes" id="UP000515152"/>
    </source>
</evidence>
<dbReference type="PROSITE" id="PS50104">
    <property type="entry name" value="TIR"/>
    <property type="match status" value="1"/>
</dbReference>
<proteinExistence type="inferred from homology"/>
<dbReference type="SUPFAM" id="SSF52058">
    <property type="entry name" value="L domain-like"/>
    <property type="match status" value="2"/>
</dbReference>
<comment type="similarity">
    <text evidence="2">Belongs to the Toll-like receptor family.</text>
</comment>
<accession>A0A6P8EUH6</accession>
<keyword evidence="11" id="KW-0675">Receptor</keyword>